<dbReference type="InterPro" id="IPR002018">
    <property type="entry name" value="CarbesteraseB"/>
</dbReference>
<reference evidence="6 7" key="1">
    <citation type="journal article" date="2020" name="Cell">
        <title>Large-Scale Comparative Analyses of Tick Genomes Elucidate Their Genetic Diversity and Vector Capacities.</title>
        <authorList>
            <consortium name="Tick Genome and Microbiome Consortium (TIGMIC)"/>
            <person name="Jia N."/>
            <person name="Wang J."/>
            <person name="Shi W."/>
            <person name="Du L."/>
            <person name="Sun Y."/>
            <person name="Zhan W."/>
            <person name="Jiang J.F."/>
            <person name="Wang Q."/>
            <person name="Zhang B."/>
            <person name="Ji P."/>
            <person name="Bell-Sakyi L."/>
            <person name="Cui X.M."/>
            <person name="Yuan T.T."/>
            <person name="Jiang B.G."/>
            <person name="Yang W.F."/>
            <person name="Lam T.T."/>
            <person name="Chang Q.C."/>
            <person name="Ding S.J."/>
            <person name="Wang X.J."/>
            <person name="Zhu J.G."/>
            <person name="Ruan X.D."/>
            <person name="Zhao L."/>
            <person name="Wei J.T."/>
            <person name="Ye R.Z."/>
            <person name="Que T.C."/>
            <person name="Du C.H."/>
            <person name="Zhou Y.H."/>
            <person name="Cheng J.X."/>
            <person name="Dai P.F."/>
            <person name="Guo W.B."/>
            <person name="Han X.H."/>
            <person name="Huang E.J."/>
            <person name="Li L.F."/>
            <person name="Wei W."/>
            <person name="Gao Y.C."/>
            <person name="Liu J.Z."/>
            <person name="Shao H.Z."/>
            <person name="Wang X."/>
            <person name="Wang C.C."/>
            <person name="Yang T.C."/>
            <person name="Huo Q.B."/>
            <person name="Li W."/>
            <person name="Chen H.Y."/>
            <person name="Chen S.E."/>
            <person name="Zhou L.G."/>
            <person name="Ni X.B."/>
            <person name="Tian J.H."/>
            <person name="Sheng Y."/>
            <person name="Liu T."/>
            <person name="Pan Y.S."/>
            <person name="Xia L.Y."/>
            <person name="Li J."/>
            <person name="Zhao F."/>
            <person name="Cao W.C."/>
        </authorList>
    </citation>
    <scope>NUCLEOTIDE SEQUENCE [LARGE SCALE GENOMIC DNA]</scope>
    <source>
        <strain evidence="6">HaeL-2018</strain>
    </source>
</reference>
<keyword evidence="7" id="KW-1185">Reference proteome</keyword>
<gene>
    <name evidence="6" type="ORF">HPB48_015096</name>
</gene>
<dbReference type="EMBL" id="JABSTR010000005">
    <property type="protein sequence ID" value="KAH9370149.1"/>
    <property type="molecule type" value="Genomic_DNA"/>
</dbReference>
<evidence type="ECO:0000256" key="1">
    <source>
        <dbReference type="ARBA" id="ARBA00005964"/>
    </source>
</evidence>
<comment type="similarity">
    <text evidence="1">Belongs to the type-B carboxylesterase/lipase family.</text>
</comment>
<evidence type="ECO:0000256" key="2">
    <source>
        <dbReference type="ARBA" id="ARBA00022729"/>
    </source>
</evidence>
<dbReference type="InterPro" id="IPR019819">
    <property type="entry name" value="Carboxylesterase_B_CS"/>
</dbReference>
<dbReference type="OrthoDB" id="3200163at2759"/>
<name>A0A9J6G4H5_HAELO</name>
<evidence type="ECO:0000256" key="3">
    <source>
        <dbReference type="ARBA" id="ARBA00023180"/>
    </source>
</evidence>
<dbReference type="Proteomes" id="UP000821853">
    <property type="component" value="Chromosome 3"/>
</dbReference>
<protein>
    <recommendedName>
        <fullName evidence="5">Carboxylesterase type B domain-containing protein</fullName>
    </recommendedName>
</protein>
<dbReference type="PANTHER" id="PTHR43903">
    <property type="entry name" value="NEUROLIGIN"/>
    <property type="match status" value="1"/>
</dbReference>
<feature type="region of interest" description="Disordered" evidence="4">
    <location>
        <begin position="71"/>
        <end position="92"/>
    </location>
</feature>
<dbReference type="InterPro" id="IPR051093">
    <property type="entry name" value="Neuroligin/BSAL"/>
</dbReference>
<evidence type="ECO:0000313" key="6">
    <source>
        <dbReference type="EMBL" id="KAH9370149.1"/>
    </source>
</evidence>
<proteinExistence type="inferred from homology"/>
<dbReference type="VEuPathDB" id="VectorBase:HLOH_051024"/>
<evidence type="ECO:0000259" key="5">
    <source>
        <dbReference type="Pfam" id="PF00135"/>
    </source>
</evidence>
<dbReference type="PROSITE" id="PS00941">
    <property type="entry name" value="CARBOXYLESTERASE_B_2"/>
    <property type="match status" value="1"/>
</dbReference>
<dbReference type="Pfam" id="PF00135">
    <property type="entry name" value="COesterase"/>
    <property type="match status" value="1"/>
</dbReference>
<feature type="domain" description="Carboxylesterase type B" evidence="5">
    <location>
        <begin position="130"/>
        <end position="253"/>
    </location>
</feature>
<organism evidence="6 7">
    <name type="scientific">Haemaphysalis longicornis</name>
    <name type="common">Bush tick</name>
    <dbReference type="NCBI Taxonomy" id="44386"/>
    <lineage>
        <taxon>Eukaryota</taxon>
        <taxon>Metazoa</taxon>
        <taxon>Ecdysozoa</taxon>
        <taxon>Arthropoda</taxon>
        <taxon>Chelicerata</taxon>
        <taxon>Arachnida</taxon>
        <taxon>Acari</taxon>
        <taxon>Parasitiformes</taxon>
        <taxon>Ixodida</taxon>
        <taxon>Ixodoidea</taxon>
        <taxon>Ixodidae</taxon>
        <taxon>Haemaphysalinae</taxon>
        <taxon>Haemaphysalis</taxon>
    </lineage>
</organism>
<dbReference type="SUPFAM" id="SSF53474">
    <property type="entry name" value="alpha/beta-Hydrolases"/>
    <property type="match status" value="1"/>
</dbReference>
<dbReference type="Gene3D" id="3.40.50.1820">
    <property type="entry name" value="alpha/beta hydrolase"/>
    <property type="match status" value="1"/>
</dbReference>
<dbReference type="InterPro" id="IPR029058">
    <property type="entry name" value="AB_hydrolase_fold"/>
</dbReference>
<comment type="caution">
    <text evidence="6">The sequence shown here is derived from an EMBL/GenBank/DDBJ whole genome shotgun (WGS) entry which is preliminary data.</text>
</comment>
<accession>A0A9J6G4H5</accession>
<evidence type="ECO:0000256" key="4">
    <source>
        <dbReference type="SAM" id="MobiDB-lite"/>
    </source>
</evidence>
<dbReference type="AlphaFoldDB" id="A0A9J6G4H5"/>
<keyword evidence="3" id="KW-0325">Glycoprotein</keyword>
<keyword evidence="2" id="KW-0732">Signal</keyword>
<feature type="compositionally biased region" description="Low complexity" evidence="4">
    <location>
        <begin position="79"/>
        <end position="92"/>
    </location>
</feature>
<sequence>MSRFHPSIGLKFRRRRLRDQPDILGAIFSPPPGSSWRSRSRVVETQGERPAAGRAAAAGRGCARPARWAAQARSRGRETGAPPGARAGAMGRWRSSSHGCEAAAAAAATGRDGGPRSLAWAPASSRGLSSRTVTTKYGALKGYIETPSPPQSAQQQQRHLLQPVEVFLGVPYAAPPTGAMRFMPPVSPAHWSGVRMADRLAPVCPQRLPDIGSESEAVKRMPLGRLEYLRRLLPHLQRHSEDCLYLNIYTPAVGQSIHSPILSKSALEGGTAPLGRYLLLEEMRTPEYHAHHARTAVCSDGQKPRNRYSLYEKHG</sequence>
<evidence type="ECO:0000313" key="7">
    <source>
        <dbReference type="Proteomes" id="UP000821853"/>
    </source>
</evidence>